<feature type="transmembrane region" description="Helical" evidence="5">
    <location>
        <begin position="112"/>
        <end position="129"/>
    </location>
</feature>
<keyword evidence="5" id="KW-1003">Cell membrane</keyword>
<feature type="transmembrane region" description="Helical" evidence="5">
    <location>
        <begin position="276"/>
        <end position="294"/>
    </location>
</feature>
<dbReference type="GO" id="GO:0050136">
    <property type="term" value="F:NADH dehydrogenase (quinone) (non-electrogenic) activity"/>
    <property type="evidence" value="ECO:0007669"/>
    <property type="project" value="UniProtKB-UniRule"/>
</dbReference>
<sequence length="489" mass="54031">MTIVQQLVAGLGIPNFQVLIPEIIVLTTAILVFILELFTKSRSLLTLVSVIGLSLGALSILTISEGAITLYGLYIVDSFSLAFKFFLIVFTILAIMNLQPYVEAKKTYYGEYYYLIIFSLLGMMIMVSSPNLVSFYIGLELMSVSTYILVGLWRRDYKSKEGAFKYLIMGGAGTAIISYAIALIYGKTGSFDFARVFNQIQDNPDLATTAGIGLLIVGLALKASAVPFHFWTPDAYESAPTPITAFMASVSKIATYAVILRVMVEAFPLVNSVWSYGWAVLAAVSMVVGNFVALKQRNVKRMLAYSSIAHTGYILAALASPNGMGFTALIFYSLVYLFMALGGFIFLSAFEKNGNWTNDLEDFKGLAKKHPIMALYMLIYMFSMLGIPPTVGFMGKFGVFMALISSNVWWLAVVLVITSIVSAGYYLRVVSYMYMYEPVNEGKFNLNPIEKFTVGFLAVMILVIGIYPTVFWEISNVLTSILIMNIGMR</sequence>
<accession>C1DT36</accession>
<dbReference type="RefSeq" id="WP_012673517.1">
    <property type="nucleotide sequence ID" value="NC_012438.1"/>
</dbReference>
<organism evidence="8 9">
    <name type="scientific">Sulfurihydrogenibium azorense (strain DSM 15241 / OCM 825 / Az-Fu1)</name>
    <dbReference type="NCBI Taxonomy" id="204536"/>
    <lineage>
        <taxon>Bacteria</taxon>
        <taxon>Pseudomonadati</taxon>
        <taxon>Aquificota</taxon>
        <taxon>Aquificia</taxon>
        <taxon>Aquificales</taxon>
        <taxon>Hydrogenothermaceae</taxon>
        <taxon>Sulfurihydrogenibium</taxon>
    </lineage>
</organism>
<feature type="transmembrane region" description="Helical" evidence="5">
    <location>
        <begin position="166"/>
        <end position="186"/>
    </location>
</feature>
<dbReference type="Proteomes" id="UP000001369">
    <property type="component" value="Chromosome"/>
</dbReference>
<keyword evidence="3 5" id="KW-1133">Transmembrane helix</keyword>
<proteinExistence type="inferred from homology"/>
<dbReference type="EC" id="7.1.1.-" evidence="5"/>
<dbReference type="PRINTS" id="PR01437">
    <property type="entry name" value="NUOXDRDTASE4"/>
</dbReference>
<dbReference type="PANTHER" id="PTHR22773">
    <property type="entry name" value="NADH DEHYDROGENASE"/>
    <property type="match status" value="1"/>
</dbReference>
<feature type="transmembrane region" description="Helical" evidence="5">
    <location>
        <begin position="243"/>
        <end position="264"/>
    </location>
</feature>
<name>C1DT36_SULAA</name>
<feature type="transmembrane region" description="Helical" evidence="5">
    <location>
        <begin position="408"/>
        <end position="427"/>
    </location>
</feature>
<dbReference type="KEGG" id="saf:SULAZ_0278"/>
<dbReference type="InterPro" id="IPR003918">
    <property type="entry name" value="NADH_UbQ_OxRdtase"/>
</dbReference>
<keyword evidence="5" id="KW-0997">Cell inner membrane</keyword>
<evidence type="ECO:0000256" key="1">
    <source>
        <dbReference type="ARBA" id="ARBA00004127"/>
    </source>
</evidence>
<keyword evidence="9" id="KW-1185">Reference proteome</keyword>
<comment type="function">
    <text evidence="5">NDH-1 shuttles electrons from NADH, via FMN and iron-sulfur (Fe-S) centers, to quinones in the respiratory chain. The immediate electron acceptor for the enzyme in this species is believed to be ubiquinone. Couples the redox reaction to proton translocation (for every two electrons transferred, four hydrogen ions are translocated across the cytoplasmic membrane), and thus conserves the redox energy in a proton gradient.</text>
</comment>
<dbReference type="InterPro" id="IPR010096">
    <property type="entry name" value="NADH-Q_OxRdtase_suN/2"/>
</dbReference>
<evidence type="ECO:0000256" key="6">
    <source>
        <dbReference type="RuleBase" id="RU000320"/>
    </source>
</evidence>
<evidence type="ECO:0000313" key="9">
    <source>
        <dbReference type="Proteomes" id="UP000001369"/>
    </source>
</evidence>
<keyword evidence="8" id="KW-0560">Oxidoreductase</keyword>
<comment type="similarity">
    <text evidence="5">Belongs to the complex I subunit 2 family.</text>
</comment>
<evidence type="ECO:0000256" key="4">
    <source>
        <dbReference type="ARBA" id="ARBA00023136"/>
    </source>
</evidence>
<dbReference type="GO" id="GO:0012505">
    <property type="term" value="C:endomembrane system"/>
    <property type="evidence" value="ECO:0007669"/>
    <property type="project" value="UniProtKB-SubCell"/>
</dbReference>
<evidence type="ECO:0000313" key="8">
    <source>
        <dbReference type="EMBL" id="ACN98192.1"/>
    </source>
</evidence>
<dbReference type="eggNOG" id="COG1007">
    <property type="taxonomic scope" value="Bacteria"/>
</dbReference>
<dbReference type="Pfam" id="PF00361">
    <property type="entry name" value="Proton_antipo_M"/>
    <property type="match status" value="1"/>
</dbReference>
<feature type="transmembrane region" description="Helical" evidence="5">
    <location>
        <begin position="18"/>
        <end position="38"/>
    </location>
</feature>
<keyword evidence="5" id="KW-0830">Ubiquinone</keyword>
<dbReference type="GO" id="GO:0008137">
    <property type="term" value="F:NADH dehydrogenase (ubiquinone) activity"/>
    <property type="evidence" value="ECO:0007669"/>
    <property type="project" value="InterPro"/>
</dbReference>
<feature type="transmembrane region" description="Helical" evidence="5">
    <location>
        <begin position="81"/>
        <end position="100"/>
    </location>
</feature>
<feature type="transmembrane region" description="Helical" evidence="5">
    <location>
        <begin position="326"/>
        <end position="350"/>
    </location>
</feature>
<feature type="transmembrane region" description="Helical" evidence="5">
    <location>
        <begin position="135"/>
        <end position="154"/>
    </location>
</feature>
<comment type="subcellular location">
    <subcellularLocation>
        <location evidence="5">Cell inner membrane</location>
        <topology evidence="5">Multi-pass membrane protein</topology>
    </subcellularLocation>
    <subcellularLocation>
        <location evidence="1">Endomembrane system</location>
        <topology evidence="1">Multi-pass membrane protein</topology>
    </subcellularLocation>
    <subcellularLocation>
        <location evidence="6">Membrane</location>
        <topology evidence="6">Multi-pass membrane protein</topology>
    </subcellularLocation>
</comment>
<dbReference type="EMBL" id="CP001229">
    <property type="protein sequence ID" value="ACN98192.1"/>
    <property type="molecule type" value="Genomic_DNA"/>
</dbReference>
<keyword evidence="2 5" id="KW-0812">Transmembrane</keyword>
<feature type="transmembrane region" description="Helical" evidence="5">
    <location>
        <begin position="303"/>
        <end position="320"/>
    </location>
</feature>
<dbReference type="OrthoDB" id="9807568at2"/>
<dbReference type="GO" id="GO:0042773">
    <property type="term" value="P:ATP synthesis coupled electron transport"/>
    <property type="evidence" value="ECO:0007669"/>
    <property type="project" value="InterPro"/>
</dbReference>
<dbReference type="HOGENOM" id="CLU_007100_1_4_0"/>
<reference evidence="8 9" key="1">
    <citation type="journal article" date="2009" name="J. Bacteriol.">
        <title>Complete and draft genome sequences of six members of the Aquificales.</title>
        <authorList>
            <person name="Reysenbach A.L."/>
            <person name="Hamamura N."/>
            <person name="Podar M."/>
            <person name="Griffiths E."/>
            <person name="Ferreira S."/>
            <person name="Hochstein R."/>
            <person name="Heidelberg J."/>
            <person name="Johnson J."/>
            <person name="Mead D."/>
            <person name="Pohorille A."/>
            <person name="Sarmiento M."/>
            <person name="Schweighofer K."/>
            <person name="Seshadri R."/>
            <person name="Voytek M.A."/>
        </authorList>
    </citation>
    <scope>NUCLEOTIDE SEQUENCE [LARGE SCALE GENOMIC DNA]</scope>
    <source>
        <strain evidence="9">Az-Fu1 / DSM 15241 / OCM 825</strain>
    </source>
</reference>
<keyword evidence="4 5" id="KW-0472">Membrane</keyword>
<dbReference type="AlphaFoldDB" id="C1DT36"/>
<protein>
    <recommendedName>
        <fullName evidence="5">NADH-quinone oxidoreductase subunit N</fullName>
        <ecNumber evidence="5">7.1.1.-</ecNumber>
    </recommendedName>
    <alternativeName>
        <fullName evidence="5">NADH dehydrogenase I subunit N</fullName>
    </alternativeName>
    <alternativeName>
        <fullName evidence="5">NDH-1 subunit N</fullName>
    </alternativeName>
</protein>
<evidence type="ECO:0000256" key="5">
    <source>
        <dbReference type="HAMAP-Rule" id="MF_00445"/>
    </source>
</evidence>
<keyword evidence="5" id="KW-0813">Transport</keyword>
<feature type="transmembrane region" description="Helical" evidence="5">
    <location>
        <begin position="371"/>
        <end position="388"/>
    </location>
</feature>
<dbReference type="STRING" id="204536.SULAZ_0278"/>
<feature type="domain" description="NADH:quinone oxidoreductase/Mrp antiporter transmembrane" evidence="7">
    <location>
        <begin position="129"/>
        <end position="420"/>
    </location>
</feature>
<evidence type="ECO:0000256" key="2">
    <source>
        <dbReference type="ARBA" id="ARBA00022692"/>
    </source>
</evidence>
<dbReference type="NCBIfam" id="TIGR01770">
    <property type="entry name" value="NDH_I_N"/>
    <property type="match status" value="1"/>
</dbReference>
<keyword evidence="5" id="KW-1278">Translocase</keyword>
<keyword evidence="5" id="KW-0520">NAD</keyword>
<dbReference type="InterPro" id="IPR001750">
    <property type="entry name" value="ND/Mrp_TM"/>
</dbReference>
<keyword evidence="5" id="KW-0874">Quinone</keyword>
<evidence type="ECO:0000259" key="7">
    <source>
        <dbReference type="Pfam" id="PF00361"/>
    </source>
</evidence>
<dbReference type="GO" id="GO:0005886">
    <property type="term" value="C:plasma membrane"/>
    <property type="evidence" value="ECO:0007669"/>
    <property type="project" value="UniProtKB-SubCell"/>
</dbReference>
<comment type="catalytic activity">
    <reaction evidence="5">
        <text>a quinone + NADH + 5 H(+)(in) = a quinol + NAD(+) + 4 H(+)(out)</text>
        <dbReference type="Rhea" id="RHEA:57888"/>
        <dbReference type="ChEBI" id="CHEBI:15378"/>
        <dbReference type="ChEBI" id="CHEBI:24646"/>
        <dbReference type="ChEBI" id="CHEBI:57540"/>
        <dbReference type="ChEBI" id="CHEBI:57945"/>
        <dbReference type="ChEBI" id="CHEBI:132124"/>
    </reaction>
</comment>
<evidence type="ECO:0000256" key="3">
    <source>
        <dbReference type="ARBA" id="ARBA00022989"/>
    </source>
</evidence>
<feature type="transmembrane region" description="Helical" evidence="5">
    <location>
        <begin position="452"/>
        <end position="472"/>
    </location>
</feature>
<comment type="subunit">
    <text evidence="5">NDH-1 is composed of 14 different subunits. Subunits NuoA, H, J, K, L, M, N constitute the membrane sector of the complex.</text>
</comment>
<dbReference type="HAMAP" id="MF_00445">
    <property type="entry name" value="NDH1_NuoN_1"/>
    <property type="match status" value="1"/>
</dbReference>
<gene>
    <name evidence="5" type="primary">nuoN</name>
    <name evidence="8" type="ordered locus">SULAZ_0278</name>
</gene>
<feature type="transmembrane region" description="Helical" evidence="5">
    <location>
        <begin position="50"/>
        <end position="75"/>
    </location>
</feature>
<feature type="transmembrane region" description="Helical" evidence="5">
    <location>
        <begin position="206"/>
        <end position="231"/>
    </location>
</feature>
<dbReference type="GO" id="GO:0048038">
    <property type="term" value="F:quinone binding"/>
    <property type="evidence" value="ECO:0007669"/>
    <property type="project" value="UniProtKB-KW"/>
</dbReference>